<feature type="transmembrane region" description="Helical" evidence="1">
    <location>
        <begin position="285"/>
        <end position="305"/>
    </location>
</feature>
<sequence>MGWRKGVVGEGCLVGADGLPACRPVSGLANLRLVSVVAAAPSESAEPPAPSPTRRGSAGWRSHLIVAFVAVALATYVTNGLWRDPAGRGLAENLGDQAFFEWLLGYGVYTLGHGADPFYTWLLNAPLGVNLAANTSITVYTTLFAPLTFLAGPPVSFVTILTLNLAGSAFAWYLFLQRFFVERRAAAMLGGLFCGFAPGFVSHANGHLNWSAGWVAPVILWWVLRLREPGRWLRHGLILGCLNAVGFSIAAEGLFFTALASGVFVLVWSLMPATRAEARTAAPTMLAGLGVTALTAGLLLAYPLYMHFGGPRTFTGTGFNQAYFAEDLAAYFEYPTLSLAGWLGQGSDLAPNQTEETSYFGVPLMVLAVVAAVTLWRHAAPGRRATVAAVSTVGLVFLVLSWGPKLKLFKEETGVTLPYEALRHLPLFDSALPARLALVVVGVIGILLALTVDRLLSTPRLRLPTRTAWAAGFALALVPLLPLPLPTKERAVEPAFIADGIWRDYVSENGVMTALPFATTDTQDGQRWQAYTMARSGTQFRMPGGYFLGPGGPNGTGRMGAPARHTDWMFFQAGYYGTVAAIDDADRRRTREDFAFWGVEAVFLPEQITGSHTTLFRSAVETTATTLLGEPERVGGVLLWRIRPGVDPVDRDGGA</sequence>
<protein>
    <recommendedName>
        <fullName evidence="2">DUF6311 domain-containing protein</fullName>
    </recommendedName>
</protein>
<keyword evidence="1" id="KW-1133">Transmembrane helix</keyword>
<accession>A0A3N1GGI9</accession>
<feature type="transmembrane region" description="Helical" evidence="1">
    <location>
        <begin position="64"/>
        <end position="82"/>
    </location>
</feature>
<gene>
    <name evidence="3" type="ORF">EDD30_2123</name>
</gene>
<dbReference type="InterPro" id="IPR046278">
    <property type="entry name" value="DUF6311"/>
</dbReference>
<dbReference type="AlphaFoldDB" id="A0A3N1GGI9"/>
<feature type="domain" description="DUF6311" evidence="2">
    <location>
        <begin position="104"/>
        <end position="428"/>
    </location>
</feature>
<feature type="transmembrane region" description="Helical" evidence="1">
    <location>
        <begin position="155"/>
        <end position="176"/>
    </location>
</feature>
<organism evidence="3 4">
    <name type="scientific">Couchioplanes caeruleus</name>
    <dbReference type="NCBI Taxonomy" id="56438"/>
    <lineage>
        <taxon>Bacteria</taxon>
        <taxon>Bacillati</taxon>
        <taxon>Actinomycetota</taxon>
        <taxon>Actinomycetes</taxon>
        <taxon>Micromonosporales</taxon>
        <taxon>Micromonosporaceae</taxon>
        <taxon>Couchioplanes</taxon>
    </lineage>
</organism>
<evidence type="ECO:0000259" key="2">
    <source>
        <dbReference type="Pfam" id="PF19830"/>
    </source>
</evidence>
<dbReference type="Proteomes" id="UP000271683">
    <property type="component" value="Unassembled WGS sequence"/>
</dbReference>
<comment type="caution">
    <text evidence="3">The sequence shown here is derived from an EMBL/GenBank/DDBJ whole genome shotgun (WGS) entry which is preliminary data.</text>
</comment>
<feature type="transmembrane region" description="Helical" evidence="1">
    <location>
        <begin position="185"/>
        <end position="201"/>
    </location>
</feature>
<proteinExistence type="predicted"/>
<evidence type="ECO:0000256" key="1">
    <source>
        <dbReference type="SAM" id="Phobius"/>
    </source>
</evidence>
<keyword evidence="1" id="KW-0812">Transmembrane</keyword>
<name>A0A3N1GGI9_9ACTN</name>
<feature type="transmembrane region" description="Helical" evidence="1">
    <location>
        <begin position="255"/>
        <end position="273"/>
    </location>
</feature>
<feature type="transmembrane region" description="Helical" evidence="1">
    <location>
        <begin position="129"/>
        <end position="149"/>
    </location>
</feature>
<feature type="transmembrane region" description="Helical" evidence="1">
    <location>
        <begin position="358"/>
        <end position="376"/>
    </location>
</feature>
<reference evidence="3 4" key="1">
    <citation type="submission" date="2018-11" db="EMBL/GenBank/DDBJ databases">
        <title>Sequencing the genomes of 1000 actinobacteria strains.</title>
        <authorList>
            <person name="Klenk H.-P."/>
        </authorList>
    </citation>
    <scope>NUCLEOTIDE SEQUENCE [LARGE SCALE GENOMIC DNA]</scope>
    <source>
        <strain evidence="3 4">DSM 43634</strain>
    </source>
</reference>
<evidence type="ECO:0000313" key="4">
    <source>
        <dbReference type="Proteomes" id="UP000271683"/>
    </source>
</evidence>
<dbReference type="Pfam" id="PF19830">
    <property type="entry name" value="DUF6311"/>
    <property type="match status" value="1"/>
</dbReference>
<dbReference type="EMBL" id="RJKL01000001">
    <property type="protein sequence ID" value="ROP29335.1"/>
    <property type="molecule type" value="Genomic_DNA"/>
</dbReference>
<feature type="transmembrane region" description="Helical" evidence="1">
    <location>
        <begin position="385"/>
        <end position="403"/>
    </location>
</feature>
<feature type="transmembrane region" description="Helical" evidence="1">
    <location>
        <begin position="468"/>
        <end position="485"/>
    </location>
</feature>
<keyword evidence="1" id="KW-0472">Membrane</keyword>
<evidence type="ECO:0000313" key="3">
    <source>
        <dbReference type="EMBL" id="ROP29335.1"/>
    </source>
</evidence>
<feature type="transmembrane region" description="Helical" evidence="1">
    <location>
        <begin position="102"/>
        <end position="122"/>
    </location>
</feature>
<feature type="transmembrane region" description="Helical" evidence="1">
    <location>
        <begin position="436"/>
        <end position="456"/>
    </location>
</feature>